<evidence type="ECO:0000256" key="3">
    <source>
        <dbReference type="ARBA" id="ARBA00022741"/>
    </source>
</evidence>
<dbReference type="PROSITE" id="PS50893">
    <property type="entry name" value="ABC_TRANSPORTER_2"/>
    <property type="match status" value="1"/>
</dbReference>
<dbReference type="RefSeq" id="WP_170030853.1">
    <property type="nucleotide sequence ID" value="NZ_JABDTL010000001.1"/>
</dbReference>
<reference evidence="6 7" key="1">
    <citation type="submission" date="2020-08" db="EMBL/GenBank/DDBJ databases">
        <title>Genomic Encyclopedia of Type Strains, Phase IV (KMG-IV): sequencing the most valuable type-strain genomes for metagenomic binning, comparative biology and taxonomic classification.</title>
        <authorList>
            <person name="Goeker M."/>
        </authorList>
    </citation>
    <scope>NUCLEOTIDE SEQUENCE [LARGE SCALE GENOMIC DNA]</scope>
    <source>
        <strain evidence="6 7">DSM 29007</strain>
    </source>
</reference>
<keyword evidence="3" id="KW-0547">Nucleotide-binding</keyword>
<evidence type="ECO:0000256" key="1">
    <source>
        <dbReference type="ARBA" id="ARBA00005417"/>
    </source>
</evidence>
<comment type="similarity">
    <text evidence="1">Belongs to the ABC transporter superfamily.</text>
</comment>
<dbReference type="PANTHER" id="PTHR46743:SF2">
    <property type="entry name" value="TEICHOIC ACIDS EXPORT ATP-BINDING PROTEIN TAGH"/>
    <property type="match status" value="1"/>
</dbReference>
<gene>
    <name evidence="6" type="ORF">HNQ61_000227</name>
</gene>
<dbReference type="InterPro" id="IPR015860">
    <property type="entry name" value="ABC_transpr_TagH-like"/>
</dbReference>
<dbReference type="Gene3D" id="3.40.50.300">
    <property type="entry name" value="P-loop containing nucleotide triphosphate hydrolases"/>
    <property type="match status" value="1"/>
</dbReference>
<name>A0A841GWH3_9BACT</name>
<evidence type="ECO:0000313" key="7">
    <source>
        <dbReference type="Proteomes" id="UP000582837"/>
    </source>
</evidence>
<dbReference type="GO" id="GO:0140359">
    <property type="term" value="F:ABC-type transporter activity"/>
    <property type="evidence" value="ECO:0007669"/>
    <property type="project" value="InterPro"/>
</dbReference>
<dbReference type="GO" id="GO:0016887">
    <property type="term" value="F:ATP hydrolysis activity"/>
    <property type="evidence" value="ECO:0007669"/>
    <property type="project" value="InterPro"/>
</dbReference>
<comment type="caution">
    <text evidence="6">The sequence shown here is derived from an EMBL/GenBank/DDBJ whole genome shotgun (WGS) entry which is preliminary data.</text>
</comment>
<dbReference type="GO" id="GO:0005524">
    <property type="term" value="F:ATP binding"/>
    <property type="evidence" value="ECO:0007669"/>
    <property type="project" value="UniProtKB-KW"/>
</dbReference>
<dbReference type="Proteomes" id="UP000582837">
    <property type="component" value="Unassembled WGS sequence"/>
</dbReference>
<dbReference type="InterPro" id="IPR003439">
    <property type="entry name" value="ABC_transporter-like_ATP-bd"/>
</dbReference>
<dbReference type="CDD" id="cd03220">
    <property type="entry name" value="ABC_KpsT_Wzt"/>
    <property type="match status" value="1"/>
</dbReference>
<evidence type="ECO:0000313" key="6">
    <source>
        <dbReference type="EMBL" id="MBB6068616.1"/>
    </source>
</evidence>
<dbReference type="AlphaFoldDB" id="A0A841GWH3"/>
<keyword evidence="7" id="KW-1185">Reference proteome</keyword>
<evidence type="ECO:0000256" key="2">
    <source>
        <dbReference type="ARBA" id="ARBA00022448"/>
    </source>
</evidence>
<dbReference type="InterPro" id="IPR003593">
    <property type="entry name" value="AAA+_ATPase"/>
</dbReference>
<dbReference type="Pfam" id="PF00005">
    <property type="entry name" value="ABC_tran"/>
    <property type="match status" value="1"/>
</dbReference>
<keyword evidence="4 6" id="KW-0067">ATP-binding</keyword>
<dbReference type="GO" id="GO:0016020">
    <property type="term" value="C:membrane"/>
    <property type="evidence" value="ECO:0007669"/>
    <property type="project" value="InterPro"/>
</dbReference>
<dbReference type="SMART" id="SM00382">
    <property type="entry name" value="AAA"/>
    <property type="match status" value="1"/>
</dbReference>
<dbReference type="EMBL" id="JACHIA010000001">
    <property type="protein sequence ID" value="MBB6068616.1"/>
    <property type="molecule type" value="Genomic_DNA"/>
</dbReference>
<feature type="domain" description="ABC transporter" evidence="5">
    <location>
        <begin position="35"/>
        <end position="258"/>
    </location>
</feature>
<dbReference type="PANTHER" id="PTHR46743">
    <property type="entry name" value="TEICHOIC ACIDS EXPORT ATP-BINDING PROTEIN TAGH"/>
    <property type="match status" value="1"/>
</dbReference>
<keyword evidence="2" id="KW-0813">Transport</keyword>
<dbReference type="InterPro" id="IPR050683">
    <property type="entry name" value="Bact_Polysacc_Export_ATP-bd"/>
</dbReference>
<evidence type="ECO:0000259" key="5">
    <source>
        <dbReference type="PROSITE" id="PS50893"/>
    </source>
</evidence>
<organism evidence="6 7">
    <name type="scientific">Longimicrobium terrae</name>
    <dbReference type="NCBI Taxonomy" id="1639882"/>
    <lineage>
        <taxon>Bacteria</taxon>
        <taxon>Pseudomonadati</taxon>
        <taxon>Gemmatimonadota</taxon>
        <taxon>Longimicrobiia</taxon>
        <taxon>Longimicrobiales</taxon>
        <taxon>Longimicrobiaceae</taxon>
        <taxon>Longimicrobium</taxon>
    </lineage>
</organism>
<proteinExistence type="inferred from homology"/>
<protein>
    <submittedName>
        <fullName evidence="6">Lipopolysaccharide transport system ATP-binding protein</fullName>
    </submittedName>
</protein>
<sequence>MQSVVQVQHLSKRYQIGARPVSRSLREALGETMRAPLAALRRGGATPATTLWALDDVNFEIAPGEVVGFIGHNGAGKSTLLKVLSRIVAPTRGRVELRGRVGSLLEVGTGFHPELTGRENVFLNGAVLGMRRAEIAAKFDEIVAFAEVDRFIDTPVKRYSSGMYMRLAFAVSAHLEPEIMIVDEVLAVGDLAFQKKCLGKMGDVARHGRTILFVSHNMQAIANLCTRALLMQGGRVEFDGPTLDAIGLYHRQYQVGSTRREYDGDALVGDDELAMRLLAVRQEDNETGSFESHLPVQVEMEVRVGNPPRFEGLVIGFAVFNENQVELFSSYFDDLDPTKPGIPQPGVYRLRCEIPAHFLPEGTFRLVPDVGISKVRRVAGEEQQLQFSVNNVRGVGSRWELSGWRSGSALLPYLPWENRVEFPAAADAAVSG</sequence>
<dbReference type="SUPFAM" id="SSF52540">
    <property type="entry name" value="P-loop containing nucleoside triphosphate hydrolases"/>
    <property type="match status" value="1"/>
</dbReference>
<accession>A0A841GWH3</accession>
<evidence type="ECO:0000256" key="4">
    <source>
        <dbReference type="ARBA" id="ARBA00022840"/>
    </source>
</evidence>
<dbReference type="InterPro" id="IPR027417">
    <property type="entry name" value="P-loop_NTPase"/>
</dbReference>